<dbReference type="PANTHER" id="PTHR24416:SF626">
    <property type="entry name" value="PROTEIN KINASE DOMAIN-CONTAINING PROTEIN-RELATED"/>
    <property type="match status" value="1"/>
</dbReference>
<evidence type="ECO:0000259" key="1">
    <source>
        <dbReference type="PROSITE" id="PS50011"/>
    </source>
</evidence>
<sequence>MGDGTIRIGDFGLTRRHENSGYYRIKSDDIRLPIFWIAPECFQTYKFTENTDVWSFGVCLFEIFSLGDTPYAGVSDLSKFLKNDRLGEPKYSSKKIYEFMNLCWGTDPLFRPNFKMCSDFFKDQLKTLSKEGHQVLENKLDSILEKRCDTECWIRRESE</sequence>
<protein>
    <recommendedName>
        <fullName evidence="1">Protein kinase domain-containing protein</fullName>
    </recommendedName>
</protein>
<feature type="domain" description="Protein kinase" evidence="1">
    <location>
        <begin position="1"/>
        <end position="121"/>
    </location>
</feature>
<keyword evidence="3" id="KW-1185">Reference proteome</keyword>
<dbReference type="STRING" id="1611254.A0A2G5TPS0"/>
<dbReference type="PROSITE" id="PS50011">
    <property type="entry name" value="PROTEIN_KINASE_DOM"/>
    <property type="match status" value="1"/>
</dbReference>
<evidence type="ECO:0000313" key="3">
    <source>
        <dbReference type="Proteomes" id="UP000230233"/>
    </source>
</evidence>
<dbReference type="SUPFAM" id="SSF56112">
    <property type="entry name" value="Protein kinase-like (PK-like)"/>
    <property type="match status" value="1"/>
</dbReference>
<dbReference type="Proteomes" id="UP000230233">
    <property type="component" value="Chromosome V"/>
</dbReference>
<comment type="caution">
    <text evidence="2">The sequence shown here is derived from an EMBL/GenBank/DDBJ whole genome shotgun (WGS) entry which is preliminary data.</text>
</comment>
<gene>
    <name evidence="2" type="primary">Cnig_chr_V.g20887</name>
    <name evidence="2" type="ORF">B9Z55_020887</name>
</gene>
<evidence type="ECO:0000313" key="2">
    <source>
        <dbReference type="EMBL" id="PIC29228.1"/>
    </source>
</evidence>
<dbReference type="EMBL" id="PDUG01000005">
    <property type="protein sequence ID" value="PIC29228.1"/>
    <property type="molecule type" value="Genomic_DNA"/>
</dbReference>
<reference evidence="3" key="1">
    <citation type="submission" date="2017-10" db="EMBL/GenBank/DDBJ databases">
        <title>Rapid genome shrinkage in a self-fertile nematode reveals novel sperm competition proteins.</title>
        <authorList>
            <person name="Yin D."/>
            <person name="Schwarz E.M."/>
            <person name="Thomas C.G."/>
            <person name="Felde R.L."/>
            <person name="Korf I.F."/>
            <person name="Cutter A.D."/>
            <person name="Schartner C.M."/>
            <person name="Ralston E.J."/>
            <person name="Meyer B.J."/>
            <person name="Haag E.S."/>
        </authorList>
    </citation>
    <scope>NUCLEOTIDE SEQUENCE [LARGE SCALE GENOMIC DNA]</scope>
    <source>
        <strain evidence="3">JU1422</strain>
    </source>
</reference>
<dbReference type="GO" id="GO:0004714">
    <property type="term" value="F:transmembrane receptor protein tyrosine kinase activity"/>
    <property type="evidence" value="ECO:0007669"/>
    <property type="project" value="TreeGrafter"/>
</dbReference>
<dbReference type="GO" id="GO:0043235">
    <property type="term" value="C:receptor complex"/>
    <property type="evidence" value="ECO:0007669"/>
    <property type="project" value="TreeGrafter"/>
</dbReference>
<name>A0A2G5TPS0_9PELO</name>
<organism evidence="2 3">
    <name type="scientific">Caenorhabditis nigoni</name>
    <dbReference type="NCBI Taxonomy" id="1611254"/>
    <lineage>
        <taxon>Eukaryota</taxon>
        <taxon>Metazoa</taxon>
        <taxon>Ecdysozoa</taxon>
        <taxon>Nematoda</taxon>
        <taxon>Chromadorea</taxon>
        <taxon>Rhabditida</taxon>
        <taxon>Rhabditina</taxon>
        <taxon>Rhabditomorpha</taxon>
        <taxon>Rhabditoidea</taxon>
        <taxon>Rhabditidae</taxon>
        <taxon>Peloderinae</taxon>
        <taxon>Caenorhabditis</taxon>
    </lineage>
</organism>
<dbReference type="InterPro" id="IPR000719">
    <property type="entry name" value="Prot_kinase_dom"/>
</dbReference>
<dbReference type="InterPro" id="IPR011009">
    <property type="entry name" value="Kinase-like_dom_sf"/>
</dbReference>
<dbReference type="GO" id="GO:0007169">
    <property type="term" value="P:cell surface receptor protein tyrosine kinase signaling pathway"/>
    <property type="evidence" value="ECO:0007669"/>
    <property type="project" value="TreeGrafter"/>
</dbReference>
<dbReference type="InterPro" id="IPR020635">
    <property type="entry name" value="Tyr_kinase_cat_dom"/>
</dbReference>
<accession>A0A2G5TPS0</accession>
<dbReference type="OrthoDB" id="535945at2759"/>
<dbReference type="InterPro" id="IPR050122">
    <property type="entry name" value="RTK"/>
</dbReference>
<dbReference type="GO" id="GO:0005524">
    <property type="term" value="F:ATP binding"/>
    <property type="evidence" value="ECO:0007669"/>
    <property type="project" value="InterPro"/>
</dbReference>
<dbReference type="AlphaFoldDB" id="A0A2G5TPS0"/>
<proteinExistence type="predicted"/>
<dbReference type="GO" id="GO:0005886">
    <property type="term" value="C:plasma membrane"/>
    <property type="evidence" value="ECO:0007669"/>
    <property type="project" value="TreeGrafter"/>
</dbReference>
<dbReference type="SMART" id="SM00219">
    <property type="entry name" value="TyrKc"/>
    <property type="match status" value="1"/>
</dbReference>
<dbReference type="Pfam" id="PF07714">
    <property type="entry name" value="PK_Tyr_Ser-Thr"/>
    <property type="match status" value="1"/>
</dbReference>
<dbReference type="InterPro" id="IPR001245">
    <property type="entry name" value="Ser-Thr/Tyr_kinase_cat_dom"/>
</dbReference>
<dbReference type="Gene3D" id="1.10.510.10">
    <property type="entry name" value="Transferase(Phosphotransferase) domain 1"/>
    <property type="match status" value="1"/>
</dbReference>
<dbReference type="PANTHER" id="PTHR24416">
    <property type="entry name" value="TYROSINE-PROTEIN KINASE RECEPTOR"/>
    <property type="match status" value="1"/>
</dbReference>